<proteinExistence type="predicted"/>
<dbReference type="Proteomes" id="UP000796761">
    <property type="component" value="Unassembled WGS sequence"/>
</dbReference>
<protein>
    <submittedName>
        <fullName evidence="1">Uncharacterized protein</fullName>
    </submittedName>
</protein>
<accession>A0A8K1LKR0</accession>
<gene>
    <name evidence="1" type="ORF">HGM15179_009330</name>
</gene>
<dbReference type="EMBL" id="SWJQ01000251">
    <property type="protein sequence ID" value="TRZ17780.1"/>
    <property type="molecule type" value="Genomic_DNA"/>
</dbReference>
<sequence>MEVHGVAEIHLQPMMGLMLKQLCPVSVQVSLPRASAGPVALWEEEPPLEQVCWNPYTITPGDRGKEPTQADQCSECLKVVMSDHSVDLCVGDDRHLEGKSEACTFSTSDILKCGKRNILPARPFGLDGEEKLKTSLGISGQRQKNPNHENSWRKATQVMGEFLKKLPVYELLLDIKGIEVMEHKKWIKNASRVWRFLGRKKMVPEVVAGRSKVQVTKV</sequence>
<comment type="caution">
    <text evidence="1">The sequence shown here is derived from an EMBL/GenBank/DDBJ whole genome shotgun (WGS) entry which is preliminary data.</text>
</comment>
<reference evidence="1" key="1">
    <citation type="submission" date="2019-04" db="EMBL/GenBank/DDBJ databases">
        <title>Genome assembly of Zosterops borbonicus 15179.</title>
        <authorList>
            <person name="Leroy T."/>
            <person name="Anselmetti Y."/>
            <person name="Tilak M.-K."/>
            <person name="Nabholz B."/>
        </authorList>
    </citation>
    <scope>NUCLEOTIDE SEQUENCE</scope>
    <source>
        <strain evidence="1">HGM_15179</strain>
        <tissue evidence="1">Muscle</tissue>
    </source>
</reference>
<organism evidence="1 2">
    <name type="scientific">Zosterops borbonicus</name>
    <dbReference type="NCBI Taxonomy" id="364589"/>
    <lineage>
        <taxon>Eukaryota</taxon>
        <taxon>Metazoa</taxon>
        <taxon>Chordata</taxon>
        <taxon>Craniata</taxon>
        <taxon>Vertebrata</taxon>
        <taxon>Euteleostomi</taxon>
        <taxon>Archelosauria</taxon>
        <taxon>Archosauria</taxon>
        <taxon>Dinosauria</taxon>
        <taxon>Saurischia</taxon>
        <taxon>Theropoda</taxon>
        <taxon>Coelurosauria</taxon>
        <taxon>Aves</taxon>
        <taxon>Neognathae</taxon>
        <taxon>Neoaves</taxon>
        <taxon>Telluraves</taxon>
        <taxon>Australaves</taxon>
        <taxon>Passeriformes</taxon>
        <taxon>Sylvioidea</taxon>
        <taxon>Zosteropidae</taxon>
        <taxon>Zosterops</taxon>
    </lineage>
</organism>
<dbReference type="AlphaFoldDB" id="A0A8K1LKR0"/>
<keyword evidence="2" id="KW-1185">Reference proteome</keyword>
<name>A0A8K1LKR0_9PASS</name>
<evidence type="ECO:0000313" key="1">
    <source>
        <dbReference type="EMBL" id="TRZ17780.1"/>
    </source>
</evidence>
<evidence type="ECO:0000313" key="2">
    <source>
        <dbReference type="Proteomes" id="UP000796761"/>
    </source>
</evidence>